<feature type="domain" description="CUB" evidence="29">
    <location>
        <begin position="2988"/>
        <end position="3106"/>
    </location>
</feature>
<feature type="domain" description="CUB" evidence="29">
    <location>
        <begin position="1908"/>
        <end position="2024"/>
    </location>
</feature>
<evidence type="ECO:0000256" key="17">
    <source>
        <dbReference type="ARBA" id="ARBA00023166"/>
    </source>
</evidence>
<keyword evidence="32" id="KW-1185">Reference proteome</keyword>
<feature type="domain" description="CUB" evidence="29">
    <location>
        <begin position="491"/>
        <end position="607"/>
    </location>
</feature>
<feature type="disulfide bond" evidence="27">
    <location>
        <begin position="171"/>
        <end position="180"/>
    </location>
</feature>
<evidence type="ECO:0000256" key="24">
    <source>
        <dbReference type="ARBA" id="ARBA00049611"/>
    </source>
</evidence>
<keyword evidence="16 27" id="KW-1015">Disulfide bond</keyword>
<evidence type="ECO:0000256" key="21">
    <source>
        <dbReference type="ARBA" id="ARBA00023285"/>
    </source>
</evidence>
<keyword evidence="20" id="KW-0458">Lysosome</keyword>
<comment type="subunit">
    <text evidence="25">Interacts with AMN. Component of the cubam complex composed of one CUBN trimer and one AMN chain. The cubam complex can dimerize. Interacts with LRP2 in a dual-receptor complex in a calcium-dependent manner. Found in a complex with PID1/PCLI1, LRP1 and CUBNI. Interacts with LRP1 and PID1/PCLI1.</text>
</comment>
<dbReference type="PROSITE" id="PS50026">
    <property type="entry name" value="EGF_3"/>
    <property type="match status" value="5"/>
</dbReference>
<evidence type="ECO:0000256" key="4">
    <source>
        <dbReference type="ARBA" id="ARBA00022475"/>
    </source>
</evidence>
<comment type="caution">
    <text evidence="27">Lacks conserved residue(s) required for the propagation of feature annotation.</text>
</comment>
<evidence type="ECO:0000259" key="29">
    <source>
        <dbReference type="PROSITE" id="PS01180"/>
    </source>
</evidence>
<sequence>MALNFFTFLIIYFGYANCIEKYDDRPRIYVSNGDLKVIAPPGKNIDFVARGTSVVSINNINVLTTLIKAHNATKLTESYQHTLVSYNDRLEALEGRNVDNPVPLGTNASAPDLLIISRLSSKVYLLSIRVNRLFRMVRNITATLSKDDCLSNPCKNGGTCQDMYSKYLCNCAPGWEGPDCSVDVNECSRIQGTDLGCQNGGICRNTIGSYACDCLNGFIGLHCSRKSVDCMTAGSELCGHGTCVAQSNEKGYKCLCDAGWTVESTGLACTKDVNECQQKHPSCATGVLCINVPGSFYCGSCPPGFTGNGYHCTDINECDTNNGGCSLNPLVLCINTHGSRVCAPCPAGYAGDGTTCSFQGVCNVNNGGCHPMARCTENSVIGTQCTCPLGYIGNGIGLSGCVRSDIVPNQHPCLPNPCLNGACSVNASSGSYQCQCYRHYRGRNCDILAGDACTPNPCMNNGECQIINNKYKCKCKTGYSGNFCTYQLLGCGGVLKANNGTLKYPTGEFASVNLQSNCVWTILLNDTTKVIFINITKFDIEESPSCRKNYLEIHDGGNTAAQTIGRFCGKKKPLNGTFTSTHDRLYFWYRSTSGNSVAGFELTWKTQAPICDKLLIQHSHGSIQSPGSPGNYPLNRDCHWRLFTSLDKRYMFHFFTLNIGDNADCSADFIKFYSSLYPMEDSLFAKFCNSSSPAPFYSPGSRVTVHFHSDNKNTYPGFQLTYSEVEGVPGCGGTFTKSEGIIQSAHLDSGDLSVCEYKIQQTPDRKIKINFIKFDLSGPGGCTFNYVEIHEGNSEDSPSVGRYCGSKIPAPYISQGNQLTIMSSSSGSNPDKGWKLEYISVCGSKFTDFSGSFNSSTVGRDSLDCIYQIERPPGNIIMLFMKINMPQLAYIRFRRNTVGNPYLSVNNCFSRYVEVRDGDHENATLIGKYCGTRTINITSSHNFLWIGVHYRRLRSRFSNEVPVTFEYLSLDVGCGGILRNKIGNIASPTHPDGSYPSNLNCKWTIIAPPQDVIKLTWMTFYIEESNECTYDNVKVFDNNTDLGEGALMGKYCGFTLPPTLLSSSNMMTIVFKTDVTVNMDGFLASYVTVPEKDVCGGHYFTPSGVIKSPRYPESYPTNRQCTWTINVPPGQQIMLNVTEFNIEFYSGCRYDWLEIRNGGTSASPLIGKYCGTTIPKQITSHANKFYIFFKSDLSRSGPGFRITWSSAATGCGGVLTSPTGSLISPHYPEPYSKNTECLWKIITSAGSRLQVVFSDISLERHIQCMSDYVQLFDGLTINSNSLGKYCLEAPNPIKSTANEMLVKFRSDVAFQGRGFQLHYSTVCRNTVKGFRGVIESPNFPNDYPEDQDCLWEIEVSDKNKINITFSHFELERSSTYANNSCEYDYVEISYAETSGDYDEARTYTKYGKYCGQQSPGHISLNSDHVQIRFVSDKLLLGTGFRLEWEIFGCGGILKKKSGTITSPNYPLAYPMSTVCEWRIEVDFGQSIRLEFQDVDIEKDTVCDFDSVSVYNGIDDTYNLLSKICRQNKNTIISSTGNYMFVRFKSDPSYQGKGFSANYSTIPTTCGGLMTGVEGFIYSPNYPKNYNKNETCEWFIDVDEGHSVELKFEDVDLFQSTNCLQNYVKIHDGPSAAFPVLKTVCGTDTPNDTIRSTYNNVFVEFKTHALFTSKGFKLHYHKSCGSRITTQSSGVIGINQDEFSEVMQDCNWIIVATDPSKHVSLTISRISAMYYCDESEASVKIYNGQSLDSPLIGQYCGPKVPPTIVSDGSAISVNITEQTDFFASYTVIDSHCGGTLTSSEGYFATPGYPKKYASNMECEWTIQISPGNHISLNFIEFDLLDSENCNADYLEIRSNNASGKLLGVFCGSNEPENITHVGSLWMLYKGSKPEKGDTEITAKGFYGEYILNTINELTGTRGEIWSPLYPLTVIEYKTYSWKITVATKKRILLSFKEFYLDAINSLDDECYFATFEVFDGVDDTAESLGKYCGLTPPAPIKSTSNIMLIQVEYNSPRLGSKFKVTWEEVDGATTSILPASQIINTNCSNDNKTDINIHALHNYTLTSPGYPEGYAPNLKCEWTFSTISMNHLILYFFNIDFNIFSNRFSMNRMCELNDRVNIYEKHFFDNEWKKVKTVCKSSDVENFVRTTDLMKIEFVTTRFINGTGFKAKILEACGGWLRESTGYIIFDNSSLRGSDCQWNITVKSTKTIEITFEEMNIEYDSNKGCNNFLMIRNGKFADSPLLGTGKYCGTTLPEKLRSTGNNVYIKYKGTSSTQSFRIKYQEISADCGGHIILSKYDNFTEISSPNYPNIPTPHIECQWMITAPTGDILRIDFEDRFDLTFRQSCDVEYVELRDGGTEHSNLIGRYCKSSPSSQFTTDHMVFIKFFTDIDDPKNGFKAKISLDRCGGTIRGNTGEISYNHLGNAKINCTWHIAGPIDHFLSINFTKIELARCHLKNNYVSVEQRRQVAQESLNSTLSKFCGTNLPKPIVSDNNEVIIRFVVTDGPGKFFLKYKASQTACGGNMNGDTGTLQSPGYPVMNLLNRYCHWKIEVPEGRRVTLKFLDIDLGPNIMRFEKAIAIYDATDLRRVNMAISIITSMSGNGTFESTSNKMSVVFWCATRSEHRGFKAVYTSNAPTICEGDFSRESGIIKTPPTRNSLYHCEWSHVRSDIDRYRTFAISVTLVTNATKTISNHLISSICSYSSFYVEVTPDNKDDTLGKLCFNTGNPVVIRSPFFKTKLEVLASVSYKMNFTATYSTHDCGGIVHDQSGVISSPNYPNKPTKAYECAWLLKVLEGQVLNITSININLGDDCEKSYLVIYNGELPTYPKIGKYCKQSKPEMLISQSNNLWIEYKHDISSNGVGFQFKYEAISSGCGGLFHDKKRNIHSPNFGSGDYPNNAECLWIIQSEPGYHIRLNFVGRFHLEQSNNCSNDFIEVWHWDDEKWVSLGRKCGREIPTALESKTDKMKILFRSNDRISGGGFKATWEWLCGGKFIADRKSRYIVSPGYPSPYQKNLKCEYIITTSNPTREAVNIKFFDFQLEQGFPECKYDNLTIQGQNLLGSYVYSKNVYCGDKVPPSVRMRGIITIIFQTDQWLNKRGFKLEYEDDSCGGEITEESIIEKEVTAFSGNIGYGGLRYYQPKVRCVWNITAPQNQIVILSIVKMDMYLTPMCFGENLEVFNQLDTNRKNRLAILCGNLEESYQIPSETGKMLVKLESMPNRFGGFKAVVRFSHGPGQGCGGFINLTDVKTIRSPNLANLDCGWNIVAPRDYQIVVTVNKLDILTDCGQGNKTNSTCDCMFLEIRDGSSPFAERMGMFCTSINVPTVRHTSANTAYVKLFIRGQKNNALEVTLRPVLSVCGPSVLIATKVKKELLSPNYLGHSYPAFLSCSYIIAGGGRFDKIALHFVEFDLTDEISDRPDGSGNKCPGDYLQIYENPNSNTVNGLGSEVIYNGLTKHGSLLYTDPRGRHIFCGEDDKPFDYYSTGNVTISFITKGKMPKGRGFKIEYALAGCNRNYSDEHGRINNGNGNNSECRFWIMVPENRTISIYFSSFYIYYSINCTQSYLEVRDASPTGTVLAKVCGYRVPYPIFSLSNKLYFKAVNKIFLTRYDLLYTSTDQGRGCGGNIYNNKGTIFSPMFPNPFRNDTSCTWRIRVPSSLHLVLKFTMFDIQGKCEQTNLKIETTTDSNVNSVELCSTYQAGMVYRSDSYINIRYTSSIHNGGAGWKATFQAVSKEVTEIV</sequence>
<feature type="disulfide bond" evidence="27">
    <location>
        <begin position="214"/>
        <end position="223"/>
    </location>
</feature>
<feature type="domain" description="CUB" evidence="29">
    <location>
        <begin position="1095"/>
        <end position="1207"/>
    </location>
</feature>
<keyword evidence="3" id="KW-0813">Transport</keyword>
<feature type="disulfide bond" evidence="27">
    <location>
        <begin position="475"/>
        <end position="484"/>
    </location>
</feature>
<dbReference type="InterPro" id="IPR024731">
    <property type="entry name" value="NELL2-like_EGF"/>
</dbReference>
<feature type="chain" id="PRO_5040220996" description="Cubilin" evidence="28">
    <location>
        <begin position="19"/>
        <end position="3737"/>
    </location>
</feature>
<evidence type="ECO:0000256" key="5">
    <source>
        <dbReference type="ARBA" id="ARBA00022536"/>
    </source>
</evidence>
<evidence type="ECO:0000256" key="19">
    <source>
        <dbReference type="ARBA" id="ARBA00023221"/>
    </source>
</evidence>
<keyword evidence="21" id="KW-0170">Cobalt</keyword>
<evidence type="ECO:0000256" key="18">
    <source>
        <dbReference type="ARBA" id="ARBA00023180"/>
    </source>
</evidence>
<feature type="disulfide bond" evidence="27">
    <location>
        <begin position="413"/>
        <end position="423"/>
    </location>
</feature>
<feature type="disulfide bond" evidence="26">
    <location>
        <begin position="491"/>
        <end position="518"/>
    </location>
</feature>
<feature type="domain" description="CUB" evidence="29">
    <location>
        <begin position="731"/>
        <end position="841"/>
    </location>
</feature>
<feature type="domain" description="CUB" evidence="29">
    <location>
        <begin position="1211"/>
        <end position="1322"/>
    </location>
</feature>
<keyword evidence="5 27" id="KW-0245">EGF-like domain</keyword>
<evidence type="ECO:0000256" key="7">
    <source>
        <dbReference type="ARBA" id="ARBA00022553"/>
    </source>
</evidence>
<evidence type="ECO:0000256" key="20">
    <source>
        <dbReference type="ARBA" id="ARBA00023228"/>
    </source>
</evidence>
<feature type="domain" description="CUB" evidence="29">
    <location>
        <begin position="842"/>
        <end position="968"/>
    </location>
</feature>
<dbReference type="PANTHER" id="PTHR24251">
    <property type="entry name" value="OVOCHYMASE-RELATED"/>
    <property type="match status" value="1"/>
</dbReference>
<feature type="domain" description="EGF-like" evidence="30">
    <location>
        <begin position="449"/>
        <end position="485"/>
    </location>
</feature>
<keyword evidence="15" id="KW-0472">Membrane</keyword>
<feature type="domain" description="CUB" evidence="29">
    <location>
        <begin position="2873"/>
        <end position="2987"/>
    </location>
</feature>
<dbReference type="Pfam" id="PF00431">
    <property type="entry name" value="CUB"/>
    <property type="match status" value="25"/>
</dbReference>
<evidence type="ECO:0000256" key="25">
    <source>
        <dbReference type="ARBA" id="ARBA00049703"/>
    </source>
</evidence>
<organism evidence="31 32">
    <name type="scientific">Psylliodes chrysocephalus</name>
    <dbReference type="NCBI Taxonomy" id="3402493"/>
    <lineage>
        <taxon>Eukaryota</taxon>
        <taxon>Metazoa</taxon>
        <taxon>Ecdysozoa</taxon>
        <taxon>Arthropoda</taxon>
        <taxon>Hexapoda</taxon>
        <taxon>Insecta</taxon>
        <taxon>Pterygota</taxon>
        <taxon>Neoptera</taxon>
        <taxon>Endopterygota</taxon>
        <taxon>Coleoptera</taxon>
        <taxon>Polyphaga</taxon>
        <taxon>Cucujiformia</taxon>
        <taxon>Chrysomeloidea</taxon>
        <taxon>Chrysomelidae</taxon>
        <taxon>Galerucinae</taxon>
        <taxon>Alticini</taxon>
        <taxon>Psylliodes</taxon>
    </lineage>
</organism>
<keyword evidence="6" id="KW-0153">Cholesterol metabolism</keyword>
<dbReference type="InterPro" id="IPR049883">
    <property type="entry name" value="NOTCH1_EGF-like"/>
</dbReference>
<dbReference type="Gene3D" id="2.10.25.10">
    <property type="entry name" value="Laminin"/>
    <property type="match status" value="6"/>
</dbReference>
<accession>A0A9P0G9V9</accession>
<keyword evidence="4" id="KW-1003">Cell membrane</keyword>
<dbReference type="OrthoDB" id="10009301at2759"/>
<dbReference type="PANTHER" id="PTHR24251:SF37">
    <property type="entry name" value="CUB DOMAIN-CONTAINING PROTEIN"/>
    <property type="match status" value="1"/>
</dbReference>
<feature type="domain" description="CUB" evidence="29">
    <location>
        <begin position="1679"/>
        <end position="1787"/>
    </location>
</feature>
<proteinExistence type="predicted"/>
<dbReference type="InterPro" id="IPR035914">
    <property type="entry name" value="Sperma_CUB_dom_sf"/>
</dbReference>
<feature type="domain" description="CUB" evidence="29">
    <location>
        <begin position="1565"/>
        <end position="1678"/>
    </location>
</feature>
<evidence type="ECO:0000256" key="15">
    <source>
        <dbReference type="ARBA" id="ARBA00023136"/>
    </source>
</evidence>
<evidence type="ECO:0000313" key="32">
    <source>
        <dbReference type="Proteomes" id="UP001153636"/>
    </source>
</evidence>
<gene>
    <name evidence="31" type="ORF">PSYICH_LOCUS4490</name>
</gene>
<feature type="domain" description="EGF-like" evidence="30">
    <location>
        <begin position="145"/>
        <end position="181"/>
    </location>
</feature>
<keyword evidence="8" id="KW-0846">Cobalamin</keyword>
<feature type="domain" description="EGF-like" evidence="30">
    <location>
        <begin position="272"/>
        <end position="313"/>
    </location>
</feature>
<dbReference type="PROSITE" id="PS01180">
    <property type="entry name" value="CUB"/>
    <property type="match status" value="27"/>
</dbReference>
<dbReference type="GO" id="GO:0005765">
    <property type="term" value="C:lysosomal membrane"/>
    <property type="evidence" value="ECO:0007669"/>
    <property type="project" value="UniProtKB-SubCell"/>
</dbReference>
<evidence type="ECO:0000256" key="12">
    <source>
        <dbReference type="ARBA" id="ARBA00022753"/>
    </source>
</evidence>
<evidence type="ECO:0000256" key="26">
    <source>
        <dbReference type="PROSITE-ProRule" id="PRU00059"/>
    </source>
</evidence>
<dbReference type="InterPro" id="IPR000859">
    <property type="entry name" value="CUB_dom"/>
</dbReference>
<feature type="disulfide bond" evidence="26">
    <location>
        <begin position="2873"/>
        <end position="2900"/>
    </location>
</feature>
<dbReference type="SMART" id="SM00179">
    <property type="entry name" value="EGF_CA"/>
    <property type="match status" value="7"/>
</dbReference>
<dbReference type="SMART" id="SM00181">
    <property type="entry name" value="EGF"/>
    <property type="match status" value="8"/>
</dbReference>
<feature type="domain" description="CUB" evidence="29">
    <location>
        <begin position="1323"/>
        <end position="1447"/>
    </location>
</feature>
<keyword evidence="17" id="KW-1207">Sterol metabolism</keyword>
<keyword evidence="19" id="KW-0753">Steroid metabolism</keyword>
<evidence type="ECO:0000256" key="10">
    <source>
        <dbReference type="ARBA" id="ARBA00022729"/>
    </source>
</evidence>
<feature type="domain" description="CUB" evidence="29">
    <location>
        <begin position="2759"/>
        <end position="2869"/>
    </location>
</feature>
<feature type="domain" description="CUB" evidence="29">
    <location>
        <begin position="2286"/>
        <end position="2402"/>
    </location>
</feature>
<feature type="domain" description="CUB" evidence="29">
    <location>
        <begin position="2637"/>
        <end position="2757"/>
    </location>
</feature>
<feature type="domain" description="EGF-like" evidence="30">
    <location>
        <begin position="409"/>
        <end position="446"/>
    </location>
</feature>
<dbReference type="PROSITE" id="PS01186">
    <property type="entry name" value="EGF_2"/>
    <property type="match status" value="3"/>
</dbReference>
<feature type="domain" description="CUB" evidence="29">
    <location>
        <begin position="3510"/>
        <end position="3614"/>
    </location>
</feature>
<evidence type="ECO:0000256" key="28">
    <source>
        <dbReference type="SAM" id="SignalP"/>
    </source>
</evidence>
<keyword evidence="7" id="KW-0597">Phosphoprotein</keyword>
<protein>
    <recommendedName>
        <fullName evidence="23">Cubilin</fullName>
    </recommendedName>
</protein>
<feature type="disulfide bond" evidence="26">
    <location>
        <begin position="611"/>
        <end position="638"/>
    </location>
</feature>
<feature type="domain" description="CUB" evidence="29">
    <location>
        <begin position="2518"/>
        <end position="2632"/>
    </location>
</feature>
<evidence type="ECO:0000256" key="16">
    <source>
        <dbReference type="ARBA" id="ARBA00023157"/>
    </source>
</evidence>
<dbReference type="InterPro" id="IPR001881">
    <property type="entry name" value="EGF-like_Ca-bd_dom"/>
</dbReference>
<dbReference type="GO" id="GO:0031419">
    <property type="term" value="F:cobalamin binding"/>
    <property type="evidence" value="ECO:0007669"/>
    <property type="project" value="UniProtKB-KW"/>
</dbReference>
<evidence type="ECO:0000256" key="11">
    <source>
        <dbReference type="ARBA" id="ARBA00022737"/>
    </source>
</evidence>
<feature type="domain" description="EGF-like" evidence="30">
    <location>
        <begin position="183"/>
        <end position="224"/>
    </location>
</feature>
<dbReference type="FunFam" id="2.60.120.290:FF:000005">
    <property type="entry name" value="Procollagen C-endopeptidase enhancer 1"/>
    <property type="match status" value="5"/>
</dbReference>
<keyword evidence="9" id="KW-0165">Cleavage on pair of basic residues</keyword>
<feature type="domain" description="CUB" evidence="29">
    <location>
        <begin position="1449"/>
        <end position="1561"/>
    </location>
</feature>
<keyword evidence="13" id="KW-0653">Protein transport</keyword>
<keyword evidence="14" id="KW-0443">Lipid metabolism</keyword>
<name>A0A9P0G9V9_9CUCU</name>
<keyword evidence="18" id="KW-0325">Glycoprotein</keyword>
<dbReference type="CDD" id="cd00041">
    <property type="entry name" value="CUB"/>
    <property type="match status" value="25"/>
</dbReference>
<dbReference type="FunFam" id="2.10.25.10:FF:000061">
    <property type="entry name" value="Delta-like protein"/>
    <property type="match status" value="1"/>
</dbReference>
<dbReference type="FunFam" id="2.60.120.290:FF:000013">
    <property type="entry name" value="Membrane frizzled-related protein"/>
    <property type="match status" value="6"/>
</dbReference>
<feature type="domain" description="CUB" evidence="29">
    <location>
        <begin position="3620"/>
        <end position="3729"/>
    </location>
</feature>
<evidence type="ECO:0000256" key="22">
    <source>
        <dbReference type="ARBA" id="ARBA00023765"/>
    </source>
</evidence>
<feature type="domain" description="CUB" evidence="29">
    <location>
        <begin position="1791"/>
        <end position="1907"/>
    </location>
</feature>
<evidence type="ECO:0000256" key="9">
    <source>
        <dbReference type="ARBA" id="ARBA00022685"/>
    </source>
</evidence>
<feature type="domain" description="CUB" evidence="29">
    <location>
        <begin position="974"/>
        <end position="1089"/>
    </location>
</feature>
<dbReference type="Gene3D" id="2.60.120.290">
    <property type="entry name" value="Spermadhesin, CUB domain"/>
    <property type="match status" value="26"/>
</dbReference>
<evidence type="ECO:0000256" key="6">
    <source>
        <dbReference type="ARBA" id="ARBA00022548"/>
    </source>
</evidence>
<feature type="domain" description="CUB" evidence="29">
    <location>
        <begin position="2172"/>
        <end position="2282"/>
    </location>
</feature>
<feature type="disulfide bond" evidence="26">
    <location>
        <begin position="974"/>
        <end position="1001"/>
    </location>
</feature>
<dbReference type="PROSITE" id="PS01187">
    <property type="entry name" value="EGF_CA"/>
    <property type="match status" value="2"/>
</dbReference>
<feature type="disulfide bond" evidence="27">
    <location>
        <begin position="436"/>
        <end position="445"/>
    </location>
</feature>
<reference evidence="31" key="1">
    <citation type="submission" date="2022-01" db="EMBL/GenBank/DDBJ databases">
        <authorList>
            <person name="King R."/>
        </authorList>
    </citation>
    <scope>NUCLEOTIDE SEQUENCE</scope>
</reference>
<dbReference type="GO" id="GO:0005509">
    <property type="term" value="F:calcium ion binding"/>
    <property type="evidence" value="ECO:0007669"/>
    <property type="project" value="InterPro"/>
</dbReference>
<dbReference type="InterPro" id="IPR009030">
    <property type="entry name" value="Growth_fac_rcpt_cys_sf"/>
</dbReference>
<feature type="domain" description="CUB" evidence="29">
    <location>
        <begin position="3357"/>
        <end position="3508"/>
    </location>
</feature>
<evidence type="ECO:0000256" key="3">
    <source>
        <dbReference type="ARBA" id="ARBA00022448"/>
    </source>
</evidence>
<keyword evidence="11" id="KW-0677">Repeat</keyword>
<evidence type="ECO:0000256" key="27">
    <source>
        <dbReference type="PROSITE-ProRule" id="PRU00076"/>
    </source>
</evidence>
<dbReference type="FunFam" id="2.10.25.10:FF:000038">
    <property type="entry name" value="Fibrillin 2"/>
    <property type="match status" value="1"/>
</dbReference>
<dbReference type="PROSITE" id="PS00010">
    <property type="entry name" value="ASX_HYDROXYL"/>
    <property type="match status" value="2"/>
</dbReference>
<evidence type="ECO:0000256" key="2">
    <source>
        <dbReference type="ARBA" id="ARBA00004202"/>
    </source>
</evidence>
<dbReference type="Pfam" id="PF12947">
    <property type="entry name" value="EGF_3"/>
    <property type="match status" value="1"/>
</dbReference>
<feature type="domain" description="CUB" evidence="29">
    <location>
        <begin position="611"/>
        <end position="725"/>
    </location>
</feature>
<dbReference type="InterPro" id="IPR000742">
    <property type="entry name" value="EGF"/>
</dbReference>
<evidence type="ECO:0000256" key="13">
    <source>
        <dbReference type="ARBA" id="ARBA00022927"/>
    </source>
</evidence>
<evidence type="ECO:0000259" key="30">
    <source>
        <dbReference type="PROSITE" id="PS50026"/>
    </source>
</evidence>
<dbReference type="FunFam" id="2.10.25.10:FF:000260">
    <property type="entry name" value="Notch receptor 4"/>
    <property type="match status" value="1"/>
</dbReference>
<dbReference type="SUPFAM" id="SSF57184">
    <property type="entry name" value="Growth factor receptor domain"/>
    <property type="match status" value="1"/>
</dbReference>
<dbReference type="InterPro" id="IPR018097">
    <property type="entry name" value="EGF_Ca-bd_CS"/>
</dbReference>
<dbReference type="PROSITE" id="PS00022">
    <property type="entry name" value="EGF_1"/>
    <property type="match status" value="4"/>
</dbReference>
<feature type="domain" description="CUB" evidence="29">
    <location>
        <begin position="2042"/>
        <end position="2171"/>
    </location>
</feature>
<feature type="domain" description="CUB" evidence="29">
    <location>
        <begin position="3237"/>
        <end position="3353"/>
    </location>
</feature>
<dbReference type="CDD" id="cd00054">
    <property type="entry name" value="EGF_CA"/>
    <property type="match status" value="4"/>
</dbReference>
<dbReference type="Proteomes" id="UP001153636">
    <property type="component" value="Chromosome 14"/>
</dbReference>
<evidence type="ECO:0000256" key="8">
    <source>
        <dbReference type="ARBA" id="ARBA00022628"/>
    </source>
</evidence>
<dbReference type="SUPFAM" id="SSF57196">
    <property type="entry name" value="EGF/Laminin"/>
    <property type="match status" value="4"/>
</dbReference>
<dbReference type="GO" id="GO:0005768">
    <property type="term" value="C:endosome"/>
    <property type="evidence" value="ECO:0007669"/>
    <property type="project" value="UniProtKB-SubCell"/>
</dbReference>
<feature type="domain" description="CUB" evidence="29">
    <location>
        <begin position="2404"/>
        <end position="2514"/>
    </location>
</feature>
<dbReference type="Pfam" id="PF00008">
    <property type="entry name" value="EGF"/>
    <property type="match status" value="2"/>
</dbReference>
<dbReference type="SUPFAM" id="SSF49854">
    <property type="entry name" value="Spermadhesin, CUB domain"/>
    <property type="match status" value="26"/>
</dbReference>
<evidence type="ECO:0000256" key="1">
    <source>
        <dbReference type="ARBA" id="ARBA00004177"/>
    </source>
</evidence>
<evidence type="ECO:0000256" key="14">
    <source>
        <dbReference type="ARBA" id="ARBA00023098"/>
    </source>
</evidence>
<keyword evidence="10 28" id="KW-0732">Signal</keyword>
<feature type="domain" description="CUB" evidence="29">
    <location>
        <begin position="3108"/>
        <end position="3230"/>
    </location>
</feature>
<dbReference type="GO" id="GO:0015031">
    <property type="term" value="P:protein transport"/>
    <property type="evidence" value="ECO:0007669"/>
    <property type="project" value="UniProtKB-KW"/>
</dbReference>
<comment type="subcellular location">
    <subcellularLocation>
        <location evidence="2">Cell membrane</location>
        <topology evidence="2">Peripheral membrane protein</topology>
    </subcellularLocation>
    <subcellularLocation>
        <location evidence="1">Endosome</location>
    </subcellularLocation>
    <subcellularLocation>
        <location evidence="22">Lysosome membrane</location>
        <topology evidence="22">Peripheral membrane protein</topology>
    </subcellularLocation>
</comment>
<dbReference type="GO" id="GO:0005886">
    <property type="term" value="C:plasma membrane"/>
    <property type="evidence" value="ECO:0007669"/>
    <property type="project" value="UniProtKB-SubCell"/>
</dbReference>
<dbReference type="SMART" id="SM00042">
    <property type="entry name" value="CUB"/>
    <property type="match status" value="26"/>
</dbReference>
<dbReference type="Pfam" id="PF07645">
    <property type="entry name" value="EGF_CA"/>
    <property type="match status" value="3"/>
</dbReference>
<keyword evidence="12" id="KW-0967">Endosome</keyword>
<comment type="function">
    <text evidence="24">Endocytic receptor which plays a role in lipoprotein, vitamin and iron metabolism by facilitating their uptake. Acts together with LRP2 to mediate endocytosis of high-density lipoproteins, GC, hemoglobin, ALB, TF and SCGB1A1. Acts together with AMN to mediate endocytosis of the CBLIF-cobalamin complex. Binds to ALB, MB, Kappa and lambda-light chains, TF, hemoglobin, GC, SCGB1A1, APOA1, high density lipoprotein, and the CBLIF-cobalamin complex. Ligand binding requires calcium. Serves as important transporter in several absorptive epithelia, including intestine, renal proximal tubules and embryonic yolk sac. May play an important role in the development of the peri-implantation embryo through internalization of APOA1 and cholesterol. Binds to LGALS3 at the maternal-fetal interface.</text>
</comment>
<feature type="signal peptide" evidence="28">
    <location>
        <begin position="1"/>
        <end position="18"/>
    </location>
</feature>
<dbReference type="InterPro" id="IPR000152">
    <property type="entry name" value="EGF-type_Asp/Asn_hydroxyl_site"/>
</dbReference>
<evidence type="ECO:0000313" key="31">
    <source>
        <dbReference type="EMBL" id="CAH1103251.1"/>
    </source>
</evidence>
<evidence type="ECO:0000256" key="23">
    <source>
        <dbReference type="ARBA" id="ARBA00023878"/>
    </source>
</evidence>
<dbReference type="GO" id="GO:0008203">
    <property type="term" value="P:cholesterol metabolic process"/>
    <property type="evidence" value="ECO:0007669"/>
    <property type="project" value="UniProtKB-KW"/>
</dbReference>
<dbReference type="EMBL" id="OV651826">
    <property type="protein sequence ID" value="CAH1103251.1"/>
    <property type="molecule type" value="Genomic_DNA"/>
</dbReference>